<accession>A0AAD4D2H7</accession>
<name>A0AAD4D2H7_9FUNG</name>
<dbReference type="AlphaFoldDB" id="A0AAD4D2H7"/>
<dbReference type="InterPro" id="IPR017972">
    <property type="entry name" value="Cyt_P450_CS"/>
</dbReference>
<dbReference type="InterPro" id="IPR002403">
    <property type="entry name" value="Cyt_P450_E_grp-IV"/>
</dbReference>
<keyword evidence="4 5" id="KW-0408">Iron</keyword>
<dbReference type="PROSITE" id="PS00086">
    <property type="entry name" value="CYTOCHROME_P450"/>
    <property type="match status" value="1"/>
</dbReference>
<feature type="non-terminal residue" evidence="7">
    <location>
        <position position="1"/>
    </location>
</feature>
<dbReference type="Pfam" id="PF00067">
    <property type="entry name" value="p450"/>
    <property type="match status" value="2"/>
</dbReference>
<keyword evidence="6" id="KW-0560">Oxidoreductase</keyword>
<keyword evidence="3 5" id="KW-0479">Metal-binding</keyword>
<evidence type="ECO:0000256" key="4">
    <source>
        <dbReference type="ARBA" id="ARBA00023004"/>
    </source>
</evidence>
<sequence>SRIKPSKSPVVPCHSGHHPIGIGLVSAVYVGMKAHNKSFSVDKSIPIASLRPGDPSHDNEYDEDQDTFLERCQAQYGDVFNIYLMNNRMTVVSGPFLREVFMSDNFNAMDALDEITGMRAFILSMSKSNHEVDSPEIHGIVRDNITPNLPKYTAEIVARLEKILDKAMAKYNKSEDGTVIVEKQPILVVEEMVANAMANVIVGPQIAKNHQVLDSFITTASDFGKMLGGGEVKKKSIWRTFLDNTEHKLLSPLQKHVKVLFDAATPVILERRRLEQEAEAQGRAYERPDDILQKLLDNFDKYNFVDLEDVCGHLVILVLASVYTTSDTSTNILYHLAAYPECIDRLFEEQQVMPDTIEKEREQQRQVLIAKGESIPEDLNPSEDRALSAAAIKRMVHMDSFVREMFRCRTDRLSLNHRARQNATLSNGMVISKVISKGSTFIINMKSAHQSPNQGEEVDKFRPWRFVGKSKAATKAGADFLPFGMGKHACPGRFLAIQQLKTVGALVIAR</sequence>
<feature type="non-terminal residue" evidence="7">
    <location>
        <position position="510"/>
    </location>
</feature>
<dbReference type="Gene3D" id="1.10.630.10">
    <property type="entry name" value="Cytochrome P450"/>
    <property type="match status" value="1"/>
</dbReference>
<evidence type="ECO:0000256" key="6">
    <source>
        <dbReference type="RuleBase" id="RU000461"/>
    </source>
</evidence>
<dbReference type="CDD" id="cd11041">
    <property type="entry name" value="CYP503A1-like"/>
    <property type="match status" value="1"/>
</dbReference>
<dbReference type="GO" id="GO:0020037">
    <property type="term" value="F:heme binding"/>
    <property type="evidence" value="ECO:0007669"/>
    <property type="project" value="InterPro"/>
</dbReference>
<evidence type="ECO:0000256" key="1">
    <source>
        <dbReference type="ARBA" id="ARBA00001971"/>
    </source>
</evidence>
<dbReference type="SUPFAM" id="SSF48264">
    <property type="entry name" value="Cytochrome P450"/>
    <property type="match status" value="1"/>
</dbReference>
<dbReference type="GO" id="GO:0004497">
    <property type="term" value="F:monooxygenase activity"/>
    <property type="evidence" value="ECO:0007669"/>
    <property type="project" value="UniProtKB-KW"/>
</dbReference>
<dbReference type="InterPro" id="IPR036396">
    <property type="entry name" value="Cyt_P450_sf"/>
</dbReference>
<evidence type="ECO:0000256" key="2">
    <source>
        <dbReference type="ARBA" id="ARBA00010617"/>
    </source>
</evidence>
<dbReference type="GO" id="GO:0005506">
    <property type="term" value="F:iron ion binding"/>
    <property type="evidence" value="ECO:0007669"/>
    <property type="project" value="InterPro"/>
</dbReference>
<comment type="caution">
    <text evidence="7">The sequence shown here is derived from an EMBL/GenBank/DDBJ whole genome shotgun (WGS) entry which is preliminary data.</text>
</comment>
<dbReference type="PRINTS" id="PR00465">
    <property type="entry name" value="EP450IV"/>
</dbReference>
<comment type="similarity">
    <text evidence="2 6">Belongs to the cytochrome P450 family.</text>
</comment>
<protein>
    <recommendedName>
        <fullName evidence="9">Cytochrome P450</fullName>
    </recommendedName>
</protein>
<organism evidence="7 8">
    <name type="scientific">Linnemannia exigua</name>
    <dbReference type="NCBI Taxonomy" id="604196"/>
    <lineage>
        <taxon>Eukaryota</taxon>
        <taxon>Fungi</taxon>
        <taxon>Fungi incertae sedis</taxon>
        <taxon>Mucoromycota</taxon>
        <taxon>Mortierellomycotina</taxon>
        <taxon>Mortierellomycetes</taxon>
        <taxon>Mortierellales</taxon>
        <taxon>Mortierellaceae</taxon>
        <taxon>Linnemannia</taxon>
    </lineage>
</organism>
<dbReference type="PANTHER" id="PTHR46206:SF7">
    <property type="entry name" value="P450, PUTATIVE (EUROFUNG)-RELATED"/>
    <property type="match status" value="1"/>
</dbReference>
<dbReference type="EMBL" id="JAAAIL010003123">
    <property type="protein sequence ID" value="KAG0252296.1"/>
    <property type="molecule type" value="Genomic_DNA"/>
</dbReference>
<evidence type="ECO:0000313" key="8">
    <source>
        <dbReference type="Proteomes" id="UP001194580"/>
    </source>
</evidence>
<feature type="binding site" description="axial binding residue" evidence="5">
    <location>
        <position position="490"/>
    </location>
    <ligand>
        <name>heme</name>
        <dbReference type="ChEBI" id="CHEBI:30413"/>
    </ligand>
    <ligandPart>
        <name>Fe</name>
        <dbReference type="ChEBI" id="CHEBI:18248"/>
    </ligandPart>
</feature>
<dbReference type="GO" id="GO:0016705">
    <property type="term" value="F:oxidoreductase activity, acting on paired donors, with incorporation or reduction of molecular oxygen"/>
    <property type="evidence" value="ECO:0007669"/>
    <property type="project" value="InterPro"/>
</dbReference>
<proteinExistence type="inferred from homology"/>
<dbReference type="PANTHER" id="PTHR46206">
    <property type="entry name" value="CYTOCHROME P450"/>
    <property type="match status" value="1"/>
</dbReference>
<dbReference type="Proteomes" id="UP001194580">
    <property type="component" value="Unassembled WGS sequence"/>
</dbReference>
<evidence type="ECO:0000256" key="3">
    <source>
        <dbReference type="ARBA" id="ARBA00022723"/>
    </source>
</evidence>
<dbReference type="InterPro" id="IPR001128">
    <property type="entry name" value="Cyt_P450"/>
</dbReference>
<keyword evidence="8" id="KW-1185">Reference proteome</keyword>
<keyword evidence="6" id="KW-0503">Monooxygenase</keyword>
<evidence type="ECO:0008006" key="9">
    <source>
        <dbReference type="Google" id="ProtNLM"/>
    </source>
</evidence>
<evidence type="ECO:0000313" key="7">
    <source>
        <dbReference type="EMBL" id="KAG0252296.1"/>
    </source>
</evidence>
<gene>
    <name evidence="7" type="ORF">BGZ95_006671</name>
</gene>
<evidence type="ECO:0000256" key="5">
    <source>
        <dbReference type="PIRSR" id="PIRSR602403-1"/>
    </source>
</evidence>
<comment type="cofactor">
    <cofactor evidence="1 5">
        <name>heme</name>
        <dbReference type="ChEBI" id="CHEBI:30413"/>
    </cofactor>
</comment>
<keyword evidence="5 6" id="KW-0349">Heme</keyword>
<reference evidence="7" key="1">
    <citation type="journal article" date="2020" name="Fungal Divers.">
        <title>Resolving the Mortierellaceae phylogeny through synthesis of multi-gene phylogenetics and phylogenomics.</title>
        <authorList>
            <person name="Vandepol N."/>
            <person name="Liber J."/>
            <person name="Desiro A."/>
            <person name="Na H."/>
            <person name="Kennedy M."/>
            <person name="Barry K."/>
            <person name="Grigoriev I.V."/>
            <person name="Miller A.N."/>
            <person name="O'Donnell K."/>
            <person name="Stajich J.E."/>
            <person name="Bonito G."/>
        </authorList>
    </citation>
    <scope>NUCLEOTIDE SEQUENCE</scope>
    <source>
        <strain evidence="7">NRRL 28262</strain>
    </source>
</reference>